<feature type="transmembrane region" description="Helical" evidence="5">
    <location>
        <begin position="12"/>
        <end position="31"/>
    </location>
</feature>
<dbReference type="PANTHER" id="PTHR43424:SF1">
    <property type="entry name" value="LOCUS PUTATIVE PROTEIN 1-RELATED"/>
    <property type="match status" value="1"/>
</dbReference>
<sequence length="477" mass="53364">MNTVQKISKNVGLVFVSQILTYVLAFFTVIYTARYLGAGGFGILSLALSIGSIFAVFMDMGLSTLIVREISRDKSLSGKYIINSIVMKLILSILTLGLVVVTVHLLGYNPLESLIIYLIAISMAISSFYIFLNAVFQAEEKMEYLSLANILNSIILLAGTILGVYLGLSIVYFALIYIFTSIIVLIYCVTVYVKKFLNIKLELDLGFWKPTLRESWSFGLISLSYMLYTYVDSIMLSILKGAEAVGWYSASYRLMYIALIIPNAINIAIFPVMSRLYTNASKNSLNLLNERYFKYMMVLGIPLGIGTSLLAKPIILLLYGTEYYPSIITLQILVWAIVFTFAGASYIQLLQSTNKQLIITKISLVCLVLNVILNLILIPSYSYVGASFATIATEAVLNGYIIYVTYKLGYGTSYKVVLKDLSKIFVATVTMTIFIWYFINLNFFVVVAVAIIIYFVTLYIVRGIDDVDIEILKQIRG</sequence>
<proteinExistence type="predicted"/>
<evidence type="ECO:0000256" key="4">
    <source>
        <dbReference type="ARBA" id="ARBA00023136"/>
    </source>
</evidence>
<dbReference type="CDD" id="cd13128">
    <property type="entry name" value="MATE_Wzx_like"/>
    <property type="match status" value="1"/>
</dbReference>
<comment type="subcellular location">
    <subcellularLocation>
        <location evidence="1">Membrane</location>
        <topology evidence="1">Multi-pass membrane protein</topology>
    </subcellularLocation>
</comment>
<name>F0TBQ9_METLA</name>
<dbReference type="KEGG" id="mel:Metbo_0887"/>
<dbReference type="Proteomes" id="UP000007490">
    <property type="component" value="Chromosome"/>
</dbReference>
<dbReference type="Pfam" id="PF01943">
    <property type="entry name" value="Polysacc_synt"/>
    <property type="match status" value="1"/>
</dbReference>
<dbReference type="AlphaFoldDB" id="F0TBQ9"/>
<dbReference type="HOGENOM" id="CLU_022017_6_2_2"/>
<reference evidence="7" key="1">
    <citation type="submission" date="2011-02" db="EMBL/GenBank/DDBJ databases">
        <title>Complete sequence of Methanobacterium sp. AL-21.</title>
        <authorList>
            <consortium name="US DOE Joint Genome Institute"/>
            <person name="Lucas S."/>
            <person name="Copeland A."/>
            <person name="Lapidus A."/>
            <person name="Cheng J.-F."/>
            <person name="Goodwin L."/>
            <person name="Pitluck S."/>
            <person name="Chertkov O."/>
            <person name="Detter J.C."/>
            <person name="Han C."/>
            <person name="Tapia R."/>
            <person name="Land M."/>
            <person name="Hauser L."/>
            <person name="Kyrpides N."/>
            <person name="Ivanova N."/>
            <person name="Mikhailova N."/>
            <person name="Pagani I."/>
            <person name="Cadillo-Quiroz H."/>
            <person name="Imachi H."/>
            <person name="Zinder S."/>
            <person name="Liu W."/>
            <person name="Woyke T."/>
        </authorList>
    </citation>
    <scope>NUCLEOTIDE SEQUENCE [LARGE SCALE GENOMIC DNA]</scope>
    <source>
        <strain evidence="7">AL-21</strain>
    </source>
</reference>
<feature type="transmembrane region" description="Helical" evidence="5">
    <location>
        <begin position="323"/>
        <end position="346"/>
    </location>
</feature>
<keyword evidence="3 5" id="KW-1133">Transmembrane helix</keyword>
<feature type="transmembrane region" description="Helical" evidence="5">
    <location>
        <begin position="443"/>
        <end position="461"/>
    </location>
</feature>
<dbReference type="EMBL" id="CP002551">
    <property type="protein sequence ID" value="ADZ09136.1"/>
    <property type="molecule type" value="Genomic_DNA"/>
</dbReference>
<dbReference type="OrthoDB" id="19148at2157"/>
<evidence type="ECO:0000256" key="5">
    <source>
        <dbReference type="SAM" id="Phobius"/>
    </source>
</evidence>
<evidence type="ECO:0000256" key="1">
    <source>
        <dbReference type="ARBA" id="ARBA00004141"/>
    </source>
</evidence>
<dbReference type="STRING" id="877455.Metbo_0887"/>
<feature type="transmembrane region" description="Helical" evidence="5">
    <location>
        <begin position="292"/>
        <end position="311"/>
    </location>
</feature>
<dbReference type="PANTHER" id="PTHR43424">
    <property type="entry name" value="LOCUS PUTATIVE PROTEIN 1-RELATED"/>
    <property type="match status" value="1"/>
</dbReference>
<evidence type="ECO:0000256" key="2">
    <source>
        <dbReference type="ARBA" id="ARBA00022692"/>
    </source>
</evidence>
<keyword evidence="4 5" id="KW-0472">Membrane</keyword>
<feature type="transmembrane region" description="Helical" evidence="5">
    <location>
        <begin position="383"/>
        <end position="404"/>
    </location>
</feature>
<organism evidence="6 7">
    <name type="scientific">Methanobacterium lacus (strain AL-21)</name>
    <dbReference type="NCBI Taxonomy" id="877455"/>
    <lineage>
        <taxon>Archaea</taxon>
        <taxon>Methanobacteriati</taxon>
        <taxon>Methanobacteriota</taxon>
        <taxon>Methanomada group</taxon>
        <taxon>Methanobacteria</taxon>
        <taxon>Methanobacteriales</taxon>
        <taxon>Methanobacteriaceae</taxon>
        <taxon>Methanobacterium</taxon>
    </lineage>
</organism>
<reference evidence="6 7" key="2">
    <citation type="journal article" date="2014" name="Int. J. Syst. Evol. Microbiol.">
        <title>Methanobacterium paludis sp. nov. and a novel strain of Methanobacterium lacus isolated from northern peatlands.</title>
        <authorList>
            <person name="Cadillo-Quiroz H."/>
            <person name="Brauer S.L."/>
            <person name="Goodson N."/>
            <person name="Yavitt J.B."/>
            <person name="Zinder S.H."/>
        </authorList>
    </citation>
    <scope>NUCLEOTIDE SEQUENCE [LARGE SCALE GENOMIC DNA]</scope>
    <source>
        <strain evidence="6 7">AL-21</strain>
    </source>
</reference>
<dbReference type="GO" id="GO:0016020">
    <property type="term" value="C:membrane"/>
    <property type="evidence" value="ECO:0007669"/>
    <property type="project" value="UniProtKB-SubCell"/>
</dbReference>
<feature type="transmembrane region" description="Helical" evidence="5">
    <location>
        <begin position="43"/>
        <end position="68"/>
    </location>
</feature>
<gene>
    <name evidence="6" type="ordered locus">Metbo_0887</name>
</gene>
<keyword evidence="7" id="KW-1185">Reference proteome</keyword>
<feature type="transmembrane region" description="Helical" evidence="5">
    <location>
        <begin position="89"/>
        <end position="108"/>
    </location>
</feature>
<dbReference type="GeneID" id="10277336"/>
<evidence type="ECO:0000313" key="6">
    <source>
        <dbReference type="EMBL" id="ADZ09136.1"/>
    </source>
</evidence>
<dbReference type="eggNOG" id="arCOG02209">
    <property type="taxonomic scope" value="Archaea"/>
</dbReference>
<feature type="transmembrane region" description="Helical" evidence="5">
    <location>
        <begin position="358"/>
        <end position="377"/>
    </location>
</feature>
<feature type="transmembrane region" description="Helical" evidence="5">
    <location>
        <begin position="114"/>
        <end position="132"/>
    </location>
</feature>
<dbReference type="InterPro" id="IPR052556">
    <property type="entry name" value="PolySynth_Transporter"/>
</dbReference>
<keyword evidence="2 5" id="KW-0812">Transmembrane</keyword>
<evidence type="ECO:0000313" key="7">
    <source>
        <dbReference type="Proteomes" id="UP000007490"/>
    </source>
</evidence>
<evidence type="ECO:0000256" key="3">
    <source>
        <dbReference type="ARBA" id="ARBA00022989"/>
    </source>
</evidence>
<feature type="transmembrane region" description="Helical" evidence="5">
    <location>
        <begin position="172"/>
        <end position="193"/>
    </location>
</feature>
<dbReference type="RefSeq" id="WP_013644487.1">
    <property type="nucleotide sequence ID" value="NC_015216.1"/>
</dbReference>
<feature type="transmembrane region" description="Helical" evidence="5">
    <location>
        <begin position="214"/>
        <end position="231"/>
    </location>
</feature>
<feature type="transmembrane region" description="Helical" evidence="5">
    <location>
        <begin position="251"/>
        <end position="272"/>
    </location>
</feature>
<dbReference type="InterPro" id="IPR002797">
    <property type="entry name" value="Polysacc_synth"/>
</dbReference>
<feature type="transmembrane region" description="Helical" evidence="5">
    <location>
        <begin position="144"/>
        <end position="166"/>
    </location>
</feature>
<accession>F0TBQ9</accession>
<protein>
    <submittedName>
        <fullName evidence="6">Polysaccharide biosynthesis protein</fullName>
    </submittedName>
</protein>